<proteinExistence type="inferred from homology"/>
<dbReference type="RefSeq" id="XP_027269482.1">
    <property type="nucleotide sequence ID" value="XM_027413681.2"/>
</dbReference>
<keyword evidence="6" id="KW-0496">Mitochondrion</keyword>
<evidence type="ECO:0000313" key="12">
    <source>
        <dbReference type="RefSeq" id="XP_027269482.1"/>
    </source>
</evidence>
<protein>
    <recommendedName>
        <fullName evidence="8">Translation initiation factor IF-3, mitochondrial</fullName>
    </recommendedName>
</protein>
<dbReference type="FunFam" id="3.30.110.10:FF:000004">
    <property type="entry name" value="Translation initiation factor IF-3, mitochondrial"/>
    <property type="match status" value="1"/>
</dbReference>
<evidence type="ECO:0000256" key="5">
    <source>
        <dbReference type="ARBA" id="ARBA00022946"/>
    </source>
</evidence>
<reference evidence="12" key="3">
    <citation type="submission" date="2025-08" db="UniProtKB">
        <authorList>
            <consortium name="RefSeq"/>
        </authorList>
    </citation>
    <scope>IDENTIFICATION</scope>
    <source>
        <strain evidence="12">17A/GY</strain>
        <tissue evidence="12">Liver</tissue>
    </source>
</reference>
<dbReference type="RefSeq" id="XP_007650369.1">
    <property type="nucleotide sequence ID" value="XM_007652179.4"/>
</dbReference>
<evidence type="ECO:0000259" key="10">
    <source>
        <dbReference type="Pfam" id="PF05198"/>
    </source>
</evidence>
<accession>A0A9J7FZ76</accession>
<dbReference type="GO" id="GO:0005739">
    <property type="term" value="C:mitochondrion"/>
    <property type="evidence" value="ECO:0007669"/>
    <property type="project" value="UniProtKB-SubCell"/>
</dbReference>
<keyword evidence="4" id="KW-0648">Protein biosynthesis</keyword>
<name>A0A9J7FZ76_CRIGR</name>
<dbReference type="InterPro" id="IPR036787">
    <property type="entry name" value="T_IF-3_N_sf"/>
</dbReference>
<evidence type="ECO:0000256" key="1">
    <source>
        <dbReference type="ARBA" id="ARBA00004173"/>
    </source>
</evidence>
<dbReference type="GeneID" id="100763635"/>
<dbReference type="GO" id="GO:0003743">
    <property type="term" value="F:translation initiation factor activity"/>
    <property type="evidence" value="ECO:0007669"/>
    <property type="project" value="UniProtKB-KW"/>
</dbReference>
<dbReference type="GO" id="GO:0032790">
    <property type="term" value="P:ribosome disassembly"/>
    <property type="evidence" value="ECO:0007669"/>
    <property type="project" value="TreeGrafter"/>
</dbReference>
<dbReference type="OrthoDB" id="21573at2759"/>
<dbReference type="AlphaFoldDB" id="A0A9J7FZ76"/>
<dbReference type="PANTHER" id="PTHR10938:SF0">
    <property type="entry name" value="TRANSLATION INITIATION FACTOR IF-3, MITOCHONDRIAL"/>
    <property type="match status" value="1"/>
</dbReference>
<feature type="domain" description="Translation initiation factor 3 N-terminal" evidence="10">
    <location>
        <begin position="96"/>
        <end position="163"/>
    </location>
</feature>
<keyword evidence="11" id="KW-1185">Reference proteome</keyword>
<dbReference type="FunFam" id="3.10.20.80:FF:000002">
    <property type="entry name" value="Mitochondrial translational initiation factor 3"/>
    <property type="match status" value="1"/>
</dbReference>
<dbReference type="GO" id="GO:0043022">
    <property type="term" value="F:ribosome binding"/>
    <property type="evidence" value="ECO:0007669"/>
    <property type="project" value="TreeGrafter"/>
</dbReference>
<comment type="subcellular location">
    <subcellularLocation>
        <location evidence="1">Mitochondrion</location>
    </subcellularLocation>
</comment>
<evidence type="ECO:0000256" key="2">
    <source>
        <dbReference type="ARBA" id="ARBA00005439"/>
    </source>
</evidence>
<dbReference type="Proteomes" id="UP001108280">
    <property type="component" value="Chromosome 4"/>
</dbReference>
<comment type="similarity">
    <text evidence="2">Belongs to the IF-3 family.</text>
</comment>
<dbReference type="SUPFAM" id="SSF55200">
    <property type="entry name" value="Translation initiation factor IF3, C-terminal domain"/>
    <property type="match status" value="1"/>
</dbReference>
<comment type="function">
    <text evidence="7">IF-3 binds to the 28S ribosomal subunit and shifts the equilibrium between 55S ribosomes and their 39S and 28S subunits in favor of the free subunits, thus enhancing the availability of 28S subunits on which protein synthesis initiation begins.</text>
</comment>
<dbReference type="CTD" id="219402"/>
<dbReference type="SUPFAM" id="SSF54364">
    <property type="entry name" value="Translation initiation factor IF3, N-terminal domain"/>
    <property type="match status" value="1"/>
</dbReference>
<evidence type="ECO:0000256" key="7">
    <source>
        <dbReference type="ARBA" id="ARBA00059316"/>
    </source>
</evidence>
<evidence type="ECO:0000256" key="8">
    <source>
        <dbReference type="ARBA" id="ARBA00073270"/>
    </source>
</evidence>
<dbReference type="GO" id="GO:0070124">
    <property type="term" value="P:mitochondrial translational initiation"/>
    <property type="evidence" value="ECO:0007669"/>
    <property type="project" value="TreeGrafter"/>
</dbReference>
<dbReference type="Gene3D" id="3.10.20.80">
    <property type="entry name" value="Translation initiation factor 3 (IF-3), N-terminal domain"/>
    <property type="match status" value="1"/>
</dbReference>
<organism evidence="11 12">
    <name type="scientific">Cricetulus griseus</name>
    <name type="common">Chinese hamster</name>
    <name type="synonym">Cricetulus barabensis griseus</name>
    <dbReference type="NCBI Taxonomy" id="10029"/>
    <lineage>
        <taxon>Eukaryota</taxon>
        <taxon>Metazoa</taxon>
        <taxon>Chordata</taxon>
        <taxon>Craniata</taxon>
        <taxon>Vertebrata</taxon>
        <taxon>Euteleostomi</taxon>
        <taxon>Mammalia</taxon>
        <taxon>Eutheria</taxon>
        <taxon>Euarchontoglires</taxon>
        <taxon>Glires</taxon>
        <taxon>Rodentia</taxon>
        <taxon>Myomorpha</taxon>
        <taxon>Muroidea</taxon>
        <taxon>Cricetidae</taxon>
        <taxon>Cricetinae</taxon>
        <taxon>Cricetulus</taxon>
    </lineage>
</organism>
<keyword evidence="3 12" id="KW-0396">Initiation factor</keyword>
<sequence>MKKPKTVWTIKMLQFIFCHSLGYELRMAVLLKRLTLQTSIGTCFSKHIVKPDPAQLSLTASTPKLLYLILAKGFSTDGNTPGEKKQKRKDAFTNTGRKISERIIRVLDEKGTDLGMMHRADVIRLMDKLDLRLVQRNASSEPPEYQLMTGEQIHQERLRIREQEKTNPKTGPAATKELIFSSNIGQHDLDTKSKQIHQWIEKKYLVQVTIKKAKNAEQPRNEMDEIFNQILQTMTAIATFSSRPKAIRGGTASMCVFRPLSKKEMKAYRHTQETEGTDTLNKDDRNKESDVLCQGL</sequence>
<dbReference type="Gene3D" id="3.30.110.10">
    <property type="entry name" value="Translation initiation factor 3 (IF-3), C-terminal domain"/>
    <property type="match status" value="1"/>
</dbReference>
<evidence type="ECO:0000256" key="6">
    <source>
        <dbReference type="ARBA" id="ARBA00023128"/>
    </source>
</evidence>
<evidence type="ECO:0000256" key="3">
    <source>
        <dbReference type="ARBA" id="ARBA00022540"/>
    </source>
</evidence>
<feature type="region of interest" description="Disordered" evidence="9">
    <location>
        <begin position="267"/>
        <end position="288"/>
    </location>
</feature>
<reference evidence="11" key="2">
    <citation type="journal article" date="2020" name="Biotechnol. Bioeng.">
        <title>Chromosome-scale scaffolds for the Chinese hamster reference genome assembly to facilitate the study of the CHO epigenome.</title>
        <authorList>
            <person name="Hilliard W."/>
            <person name="MacDonald M."/>
            <person name="Lee K.H."/>
        </authorList>
    </citation>
    <scope>NUCLEOTIDE SEQUENCE [LARGE SCALE GENOMIC DNA]</scope>
    <source>
        <strain evidence="11">17A/GY</strain>
    </source>
</reference>
<dbReference type="PANTHER" id="PTHR10938">
    <property type="entry name" value="TRANSLATION INITIATION FACTOR IF-3"/>
    <property type="match status" value="1"/>
</dbReference>
<gene>
    <name evidence="12" type="primary">Mtif3</name>
</gene>
<dbReference type="InterPro" id="IPR019814">
    <property type="entry name" value="Translation_initiation_fac_3_N"/>
</dbReference>
<evidence type="ECO:0000256" key="4">
    <source>
        <dbReference type="ARBA" id="ARBA00022917"/>
    </source>
</evidence>
<dbReference type="Pfam" id="PF05198">
    <property type="entry name" value="IF3_N"/>
    <property type="match status" value="1"/>
</dbReference>
<keyword evidence="5" id="KW-0809">Transit peptide</keyword>
<dbReference type="InterPro" id="IPR036788">
    <property type="entry name" value="T_IF-3_C_sf"/>
</dbReference>
<dbReference type="KEGG" id="cge:100763635"/>
<reference evidence="11" key="1">
    <citation type="journal article" date="2018" name="Biotechnol. Bioeng.">
        <title>A reference genome of the Chinese hamster based on a hybrid assembly strategy.</title>
        <authorList>
            <person name="Rupp O."/>
            <person name="MacDonald M.L."/>
            <person name="Li S."/>
            <person name="Dhiman H."/>
            <person name="Polson S."/>
            <person name="Griep S."/>
            <person name="Heffner K."/>
            <person name="Hernandez I."/>
            <person name="Brinkrolf K."/>
            <person name="Jadhav V."/>
            <person name="Samoudi M."/>
            <person name="Hao H."/>
            <person name="Kingham B."/>
            <person name="Goesmann A."/>
            <person name="Betenbaugh M.J."/>
            <person name="Lewis N.E."/>
            <person name="Borth N."/>
            <person name="Lee K.H."/>
        </authorList>
    </citation>
    <scope>NUCLEOTIDE SEQUENCE [LARGE SCALE GENOMIC DNA]</scope>
    <source>
        <strain evidence="11">17A/GY</strain>
    </source>
</reference>
<evidence type="ECO:0000256" key="9">
    <source>
        <dbReference type="SAM" id="MobiDB-lite"/>
    </source>
</evidence>
<dbReference type="InterPro" id="IPR001288">
    <property type="entry name" value="Translation_initiation_fac_3"/>
</dbReference>
<evidence type="ECO:0000313" key="11">
    <source>
        <dbReference type="Proteomes" id="UP001108280"/>
    </source>
</evidence>